<dbReference type="RefSeq" id="WP_082185907.1">
    <property type="nucleotide sequence ID" value="NZ_CP048635.1"/>
</dbReference>
<accession>A0A7L5BLD0</accession>
<dbReference type="KEGG" id="roy:G3A56_17230"/>
<gene>
    <name evidence="1" type="ORF">G3A56_17230</name>
</gene>
<keyword evidence="2" id="KW-1185">Reference proteome</keyword>
<dbReference type="EMBL" id="CP048635">
    <property type="protein sequence ID" value="QIB39700.1"/>
    <property type="molecule type" value="Genomic_DNA"/>
</dbReference>
<proteinExistence type="predicted"/>
<evidence type="ECO:0000313" key="1">
    <source>
        <dbReference type="EMBL" id="QIB39700.1"/>
    </source>
</evidence>
<sequence length="92" mass="10099">MSSEFYSSSLSRNLVRTGGAGYRENASLRLLLGKAEETAERVDYYRGEPTGFSAFPDFSRQTRMARSLLSAGRIRLTNPAVEKNPLSGPPSP</sequence>
<organism evidence="1 2">
    <name type="scientific">Rhizobium oryzihabitans</name>
    <dbReference type="NCBI Taxonomy" id="2267833"/>
    <lineage>
        <taxon>Bacteria</taxon>
        <taxon>Pseudomonadati</taxon>
        <taxon>Pseudomonadota</taxon>
        <taxon>Alphaproteobacteria</taxon>
        <taxon>Hyphomicrobiales</taxon>
        <taxon>Rhizobiaceae</taxon>
        <taxon>Rhizobium/Agrobacterium group</taxon>
        <taxon>Rhizobium</taxon>
    </lineage>
</organism>
<dbReference type="AlphaFoldDB" id="A0A7L5BLD0"/>
<dbReference type="Proteomes" id="UP000464865">
    <property type="component" value="Chromosome M15-12"/>
</dbReference>
<evidence type="ECO:0000313" key="2">
    <source>
        <dbReference type="Proteomes" id="UP000464865"/>
    </source>
</evidence>
<protein>
    <submittedName>
        <fullName evidence="1">Uncharacterized protein</fullName>
    </submittedName>
</protein>
<reference evidence="1 2" key="1">
    <citation type="submission" date="2020-02" db="EMBL/GenBank/DDBJ databases">
        <title>Plant-Promoting Endophytic Bacterium Rhizobium oryzihabitans sp. nov., Isolated from the Root of Rice.</title>
        <authorList>
            <person name="zhao J."/>
            <person name="Zhang G."/>
        </authorList>
    </citation>
    <scope>NUCLEOTIDE SEQUENCE [LARGE SCALE GENOMIC DNA]</scope>
    <source>
        <strain evidence="1 2">M15</strain>
    </source>
</reference>
<name>A0A7L5BLD0_9HYPH</name>